<proteinExistence type="predicted"/>
<feature type="non-terminal residue" evidence="2">
    <location>
        <position position="1"/>
    </location>
</feature>
<name>A0AAN4ZAP6_9BILA</name>
<reference evidence="3" key="1">
    <citation type="submission" date="2022-10" db="EMBL/GenBank/DDBJ databases">
        <title>Genome assembly of Pristionchus species.</title>
        <authorList>
            <person name="Yoshida K."/>
            <person name="Sommer R.J."/>
        </authorList>
    </citation>
    <scope>NUCLEOTIDE SEQUENCE [LARGE SCALE GENOMIC DNA]</scope>
    <source>
        <strain evidence="3">RS5460</strain>
    </source>
</reference>
<keyword evidence="3" id="KW-1185">Reference proteome</keyword>
<dbReference type="Proteomes" id="UP001328107">
    <property type="component" value="Unassembled WGS sequence"/>
</dbReference>
<comment type="caution">
    <text evidence="2">The sequence shown here is derived from an EMBL/GenBank/DDBJ whole genome shotgun (WGS) entry which is preliminary data.</text>
</comment>
<dbReference type="EMBL" id="BTRK01000002">
    <property type="protein sequence ID" value="GMR37672.1"/>
    <property type="molecule type" value="Genomic_DNA"/>
</dbReference>
<organism evidence="2 3">
    <name type="scientific">Pristionchus mayeri</name>
    <dbReference type="NCBI Taxonomy" id="1317129"/>
    <lineage>
        <taxon>Eukaryota</taxon>
        <taxon>Metazoa</taxon>
        <taxon>Ecdysozoa</taxon>
        <taxon>Nematoda</taxon>
        <taxon>Chromadorea</taxon>
        <taxon>Rhabditida</taxon>
        <taxon>Rhabditina</taxon>
        <taxon>Diplogasteromorpha</taxon>
        <taxon>Diplogasteroidea</taxon>
        <taxon>Neodiplogasteridae</taxon>
        <taxon>Pristionchus</taxon>
    </lineage>
</organism>
<evidence type="ECO:0000256" key="1">
    <source>
        <dbReference type="SAM" id="MobiDB-lite"/>
    </source>
</evidence>
<sequence>GIPNPSRRVNEEEFAEEEGMDYFPGQTVGQVIRKKVLKRRSSQEKQESAKKLKISTELESCGPECNLCDVAYLGADRSKTGLIPRKNTDYITPHCMVMECMKHPSTLTSYAEHLKKDHNSSLIQLGYILRCECGVEVQSKKTGHKHNQTCAIRNFTIHKLNEEDLP</sequence>
<gene>
    <name evidence="2" type="ORF">PMAYCL1PPCAC_07867</name>
</gene>
<evidence type="ECO:0000313" key="2">
    <source>
        <dbReference type="EMBL" id="GMR37672.1"/>
    </source>
</evidence>
<protein>
    <submittedName>
        <fullName evidence="2">Uncharacterized protein</fullName>
    </submittedName>
</protein>
<feature type="region of interest" description="Disordered" evidence="1">
    <location>
        <begin position="1"/>
        <end position="20"/>
    </location>
</feature>
<evidence type="ECO:0000313" key="3">
    <source>
        <dbReference type="Proteomes" id="UP001328107"/>
    </source>
</evidence>
<dbReference type="AlphaFoldDB" id="A0AAN4ZAP6"/>
<accession>A0AAN4ZAP6</accession>